<dbReference type="Proteomes" id="UP000299102">
    <property type="component" value="Unassembled WGS sequence"/>
</dbReference>
<gene>
    <name evidence="1" type="ORF">EVAR_18817_1</name>
</gene>
<comment type="caution">
    <text evidence="1">The sequence shown here is derived from an EMBL/GenBank/DDBJ whole genome shotgun (WGS) entry which is preliminary data.</text>
</comment>
<evidence type="ECO:0000313" key="1">
    <source>
        <dbReference type="EMBL" id="GBP27344.1"/>
    </source>
</evidence>
<accession>A0A4C1UNB9</accession>
<proteinExistence type="predicted"/>
<protein>
    <submittedName>
        <fullName evidence="1">Uncharacterized protein</fullName>
    </submittedName>
</protein>
<name>A0A4C1UNB9_EUMVA</name>
<reference evidence="1 2" key="1">
    <citation type="journal article" date="2019" name="Commun. Biol.">
        <title>The bagworm genome reveals a unique fibroin gene that provides high tensile strength.</title>
        <authorList>
            <person name="Kono N."/>
            <person name="Nakamura H."/>
            <person name="Ohtoshi R."/>
            <person name="Tomita M."/>
            <person name="Numata K."/>
            <person name="Arakawa K."/>
        </authorList>
    </citation>
    <scope>NUCLEOTIDE SEQUENCE [LARGE SCALE GENOMIC DNA]</scope>
</reference>
<organism evidence="1 2">
    <name type="scientific">Eumeta variegata</name>
    <name type="common">Bagworm moth</name>
    <name type="synonym">Eumeta japonica</name>
    <dbReference type="NCBI Taxonomy" id="151549"/>
    <lineage>
        <taxon>Eukaryota</taxon>
        <taxon>Metazoa</taxon>
        <taxon>Ecdysozoa</taxon>
        <taxon>Arthropoda</taxon>
        <taxon>Hexapoda</taxon>
        <taxon>Insecta</taxon>
        <taxon>Pterygota</taxon>
        <taxon>Neoptera</taxon>
        <taxon>Endopterygota</taxon>
        <taxon>Lepidoptera</taxon>
        <taxon>Glossata</taxon>
        <taxon>Ditrysia</taxon>
        <taxon>Tineoidea</taxon>
        <taxon>Psychidae</taxon>
        <taxon>Oiketicinae</taxon>
        <taxon>Eumeta</taxon>
    </lineage>
</organism>
<dbReference type="EMBL" id="BGZK01000192">
    <property type="protein sequence ID" value="GBP27344.1"/>
    <property type="molecule type" value="Genomic_DNA"/>
</dbReference>
<dbReference type="AlphaFoldDB" id="A0A4C1UNB9"/>
<sequence length="115" mass="11614">MKCTLLLSAGGCSALEVDGRVVSRGAARGGACGYERAPRPALVTHDAHIVCLGRPTRTISKGKISYAVGSRPGGAPPAVLAPDIKLELKPAVGAGGRLGCGCATVRRRNGVKSGH</sequence>
<evidence type="ECO:0000313" key="2">
    <source>
        <dbReference type="Proteomes" id="UP000299102"/>
    </source>
</evidence>
<keyword evidence="2" id="KW-1185">Reference proteome</keyword>